<keyword evidence="5" id="KW-0319">Glycerol metabolism</keyword>
<organism evidence="12 13">
    <name type="scientific">Sporosarcina soli</name>
    <dbReference type="NCBI Taxonomy" id="334736"/>
    <lineage>
        <taxon>Bacteria</taxon>
        <taxon>Bacillati</taxon>
        <taxon>Bacillota</taxon>
        <taxon>Bacilli</taxon>
        <taxon>Bacillales</taxon>
        <taxon>Caryophanaceae</taxon>
        <taxon>Sporosarcina</taxon>
    </lineage>
</organism>
<evidence type="ECO:0000256" key="7">
    <source>
        <dbReference type="ARBA" id="ARBA00023002"/>
    </source>
</evidence>
<dbReference type="EMBL" id="JBHSNO010000005">
    <property type="protein sequence ID" value="MFC5588350.1"/>
    <property type="molecule type" value="Genomic_DNA"/>
</dbReference>
<dbReference type="Gene3D" id="1.10.8.870">
    <property type="entry name" value="Alpha-glycerophosphate oxidase, cap domain"/>
    <property type="match status" value="1"/>
</dbReference>
<dbReference type="Gene3D" id="3.50.50.60">
    <property type="entry name" value="FAD/NAD(P)-binding domain"/>
    <property type="match status" value="1"/>
</dbReference>
<dbReference type="Pfam" id="PF01266">
    <property type="entry name" value="DAO"/>
    <property type="match status" value="1"/>
</dbReference>
<dbReference type="InterPro" id="IPR000447">
    <property type="entry name" value="G3P_DH_FAD-dep"/>
</dbReference>
<keyword evidence="4 9" id="KW-0285">Flavoprotein</keyword>
<name>A0ABW0TIV7_9BACL</name>
<evidence type="ECO:0000256" key="8">
    <source>
        <dbReference type="ARBA" id="ARBA00049055"/>
    </source>
</evidence>
<dbReference type="EC" id="1.1.5.3" evidence="9"/>
<sequence>MLSAITRPKTRQFMGEYEFDLLIIGGGITGAGIALDAVTRGLSVALIDMQDFAGGTSSRSTKLIHGGLRYLKQLEVKMVAETGREREIVYQNAMHVTKPERMLLPFYQSGTFGKYTTSAGLLVYDWLAGVKKEERRAMLTAEETIEMEPLVKRQGLLGGGHYVEYRTDDARLTIEIVKKAVQKGALCLNYARAEKFLYDNGKVIGVVAQDIHQGGTFPIHAKHTVNATGPWVDDVRNEGDISHSKKLRLTKGVHIVVDRSVFPLQQAVYFDAPDGRMIFAIPRDAKAYIGTTDTFYDSDPQTPFATEEDIRYLLGTIKNMFPKVVVNRQHVESTWAGIRPLIYEEGKDPSEISRKDEIWEAESGLISIAGGKLTGYRKMAETVVDVVVSKYPRHHYGPCVTEHLPLSGGDFGGIEKYQAFLASKTREAALFGLAEEEGKRLSAFYGTNVDMVFTYAHALQGDDFDLPTVVKAEIFYAVHHEMALTPSDFLIRRKGDLYFNIAFVECLKEPITAFMGRLLDYDDDEKRRHLHELDMHIARAKGDVRQ</sequence>
<feature type="domain" description="Alpha-glycerophosphate oxidase C-terminal" evidence="11">
    <location>
        <begin position="399"/>
        <end position="526"/>
    </location>
</feature>
<dbReference type="RefSeq" id="WP_381431575.1">
    <property type="nucleotide sequence ID" value="NZ_JBHSNO010000005.1"/>
</dbReference>
<evidence type="ECO:0000256" key="9">
    <source>
        <dbReference type="RuleBase" id="RU361217"/>
    </source>
</evidence>
<gene>
    <name evidence="12" type="ORF">ACFPRA_05610</name>
</gene>
<evidence type="ECO:0000256" key="6">
    <source>
        <dbReference type="ARBA" id="ARBA00022827"/>
    </source>
</evidence>
<dbReference type="InterPro" id="IPR036188">
    <property type="entry name" value="FAD/NAD-bd_sf"/>
</dbReference>
<evidence type="ECO:0000256" key="2">
    <source>
        <dbReference type="ARBA" id="ARBA00004977"/>
    </source>
</evidence>
<dbReference type="Pfam" id="PF16901">
    <property type="entry name" value="DAO_C"/>
    <property type="match status" value="1"/>
</dbReference>
<evidence type="ECO:0000256" key="5">
    <source>
        <dbReference type="ARBA" id="ARBA00022798"/>
    </source>
</evidence>
<dbReference type="SUPFAM" id="SSF51905">
    <property type="entry name" value="FAD/NAD(P)-binding domain"/>
    <property type="match status" value="1"/>
</dbReference>
<dbReference type="PRINTS" id="PR01001">
    <property type="entry name" value="FADG3PDH"/>
</dbReference>
<proteinExistence type="inferred from homology"/>
<feature type="domain" description="FAD dependent oxidoreductase" evidence="10">
    <location>
        <begin position="20"/>
        <end position="345"/>
    </location>
</feature>
<dbReference type="Gene3D" id="3.30.9.10">
    <property type="entry name" value="D-Amino Acid Oxidase, subunit A, domain 2"/>
    <property type="match status" value="1"/>
</dbReference>
<evidence type="ECO:0000256" key="4">
    <source>
        <dbReference type="ARBA" id="ARBA00022630"/>
    </source>
</evidence>
<dbReference type="InterPro" id="IPR038299">
    <property type="entry name" value="DAO_C_sf"/>
</dbReference>
<dbReference type="SUPFAM" id="SSF54373">
    <property type="entry name" value="FAD-linked reductases, C-terminal domain"/>
    <property type="match status" value="1"/>
</dbReference>
<comment type="catalytic activity">
    <reaction evidence="8 9">
        <text>a quinone + sn-glycerol 3-phosphate = dihydroxyacetone phosphate + a quinol</text>
        <dbReference type="Rhea" id="RHEA:18977"/>
        <dbReference type="ChEBI" id="CHEBI:24646"/>
        <dbReference type="ChEBI" id="CHEBI:57597"/>
        <dbReference type="ChEBI" id="CHEBI:57642"/>
        <dbReference type="ChEBI" id="CHEBI:132124"/>
        <dbReference type="EC" id="1.1.5.3"/>
    </reaction>
</comment>
<keyword evidence="13" id="KW-1185">Reference proteome</keyword>
<dbReference type="PROSITE" id="PS00978">
    <property type="entry name" value="FAD_G3PDH_2"/>
    <property type="match status" value="1"/>
</dbReference>
<evidence type="ECO:0000259" key="11">
    <source>
        <dbReference type="Pfam" id="PF16901"/>
    </source>
</evidence>
<dbReference type="PANTHER" id="PTHR11985">
    <property type="entry name" value="GLYCEROL-3-PHOSPHATE DEHYDROGENASE"/>
    <property type="match status" value="1"/>
</dbReference>
<protein>
    <recommendedName>
        <fullName evidence="9">Glycerol-3-phosphate dehydrogenase</fullName>
        <ecNumber evidence="9">1.1.5.3</ecNumber>
    </recommendedName>
</protein>
<keyword evidence="7 9" id="KW-0560">Oxidoreductase</keyword>
<evidence type="ECO:0000313" key="12">
    <source>
        <dbReference type="EMBL" id="MFC5588350.1"/>
    </source>
</evidence>
<comment type="pathway">
    <text evidence="2">Polyol metabolism; glycerol degradation via glycerol kinase pathway; glycerone phosphate from sn-glycerol 3-phosphate (aerobic route): step 1/1.</text>
</comment>
<accession>A0ABW0TIV7</accession>
<evidence type="ECO:0000313" key="13">
    <source>
        <dbReference type="Proteomes" id="UP001596109"/>
    </source>
</evidence>
<dbReference type="Proteomes" id="UP001596109">
    <property type="component" value="Unassembled WGS sequence"/>
</dbReference>
<dbReference type="PANTHER" id="PTHR11985:SF35">
    <property type="entry name" value="ANAEROBIC GLYCEROL-3-PHOSPHATE DEHYDROGENASE SUBUNIT A"/>
    <property type="match status" value="1"/>
</dbReference>
<comment type="caution">
    <text evidence="12">The sequence shown here is derived from an EMBL/GenBank/DDBJ whole genome shotgun (WGS) entry which is preliminary data.</text>
</comment>
<evidence type="ECO:0000256" key="1">
    <source>
        <dbReference type="ARBA" id="ARBA00001974"/>
    </source>
</evidence>
<dbReference type="GO" id="GO:0016491">
    <property type="term" value="F:oxidoreductase activity"/>
    <property type="evidence" value="ECO:0007669"/>
    <property type="project" value="UniProtKB-KW"/>
</dbReference>
<dbReference type="InterPro" id="IPR031656">
    <property type="entry name" value="DAO_C"/>
</dbReference>
<dbReference type="InterPro" id="IPR006076">
    <property type="entry name" value="FAD-dep_OxRdtase"/>
</dbReference>
<reference evidence="13" key="1">
    <citation type="journal article" date="2019" name="Int. J. Syst. Evol. Microbiol.">
        <title>The Global Catalogue of Microorganisms (GCM) 10K type strain sequencing project: providing services to taxonomists for standard genome sequencing and annotation.</title>
        <authorList>
            <consortium name="The Broad Institute Genomics Platform"/>
            <consortium name="The Broad Institute Genome Sequencing Center for Infectious Disease"/>
            <person name="Wu L."/>
            <person name="Ma J."/>
        </authorList>
    </citation>
    <scope>NUCLEOTIDE SEQUENCE [LARGE SCALE GENOMIC DNA]</scope>
    <source>
        <strain evidence="13">CGMCC 4.1434</strain>
    </source>
</reference>
<evidence type="ECO:0000259" key="10">
    <source>
        <dbReference type="Pfam" id="PF01266"/>
    </source>
</evidence>
<comment type="similarity">
    <text evidence="3 9">Belongs to the FAD-dependent glycerol-3-phosphate dehydrogenase family.</text>
</comment>
<evidence type="ECO:0000256" key="3">
    <source>
        <dbReference type="ARBA" id="ARBA00007330"/>
    </source>
</evidence>
<dbReference type="PROSITE" id="PS00977">
    <property type="entry name" value="FAD_G3PDH_1"/>
    <property type="match status" value="1"/>
</dbReference>
<comment type="cofactor">
    <cofactor evidence="1 9">
        <name>FAD</name>
        <dbReference type="ChEBI" id="CHEBI:57692"/>
    </cofactor>
</comment>
<keyword evidence="6" id="KW-0274">FAD</keyword>